<organism evidence="10 11">
    <name type="scientific">Drosophila rubida</name>
    <dbReference type="NCBI Taxonomy" id="30044"/>
    <lineage>
        <taxon>Eukaryota</taxon>
        <taxon>Metazoa</taxon>
        <taxon>Ecdysozoa</taxon>
        <taxon>Arthropoda</taxon>
        <taxon>Hexapoda</taxon>
        <taxon>Insecta</taxon>
        <taxon>Pterygota</taxon>
        <taxon>Neoptera</taxon>
        <taxon>Endopterygota</taxon>
        <taxon>Diptera</taxon>
        <taxon>Brachycera</taxon>
        <taxon>Muscomorpha</taxon>
        <taxon>Ephydroidea</taxon>
        <taxon>Drosophilidae</taxon>
        <taxon>Drosophila</taxon>
    </lineage>
</organism>
<protein>
    <recommendedName>
        <fullName evidence="9">Putative ionotropic receptor ligand binding domain-containing protein</fullName>
    </recommendedName>
</protein>
<accession>A0AAD4PQL9</accession>
<evidence type="ECO:0000256" key="4">
    <source>
        <dbReference type="ARBA" id="ARBA00022989"/>
    </source>
</evidence>
<dbReference type="PANTHER" id="PTHR42643:SF30">
    <property type="entry name" value="IONOTROPIC RECEPTOR 40A-RELATED"/>
    <property type="match status" value="1"/>
</dbReference>
<keyword evidence="7" id="KW-0325">Glycoprotein</keyword>
<gene>
    <name evidence="10" type="ORF">KR093_009525</name>
</gene>
<feature type="non-terminal residue" evidence="10">
    <location>
        <position position="1"/>
    </location>
</feature>
<comment type="caution">
    <text evidence="10">The sequence shown here is derived from an EMBL/GenBank/DDBJ whole genome shotgun (WGS) entry which is preliminary data.</text>
</comment>
<feature type="domain" description="Putative ionotropic receptor ligand binding" evidence="9">
    <location>
        <begin position="37"/>
        <end position="172"/>
    </location>
</feature>
<evidence type="ECO:0000256" key="2">
    <source>
        <dbReference type="ARBA" id="ARBA00022475"/>
    </source>
</evidence>
<dbReference type="InterPro" id="IPR056198">
    <property type="entry name" value="LBD_receptor"/>
</dbReference>
<reference evidence="10" key="1">
    <citation type="journal article" date="2021" name="Mol. Ecol. Resour.">
        <title>Phylogenomic analyses of the genus Drosophila reveals genomic signals of climate adaptation.</title>
        <authorList>
            <person name="Li F."/>
            <person name="Rane R.V."/>
            <person name="Luria V."/>
            <person name="Xiong Z."/>
            <person name="Chen J."/>
            <person name="Li Z."/>
            <person name="Catullo R.A."/>
            <person name="Griffin P.C."/>
            <person name="Schiffer M."/>
            <person name="Pearce S."/>
            <person name="Lee S.F."/>
            <person name="McElroy K."/>
            <person name="Stocker A."/>
            <person name="Shirriffs J."/>
            <person name="Cockerell F."/>
            <person name="Coppin C."/>
            <person name="Sgro C.M."/>
            <person name="Karger A."/>
            <person name="Cain J.W."/>
            <person name="Weber J.A."/>
            <person name="Santpere G."/>
            <person name="Kirschner M.W."/>
            <person name="Hoffmann A.A."/>
            <person name="Oakeshott J.G."/>
            <person name="Zhang G."/>
        </authorList>
    </citation>
    <scope>NUCLEOTIDE SEQUENCE</scope>
    <source>
        <strain evidence="10">BGI-SZ-2011g</strain>
    </source>
</reference>
<keyword evidence="11" id="KW-1185">Reference proteome</keyword>
<dbReference type="SUPFAM" id="SSF53850">
    <property type="entry name" value="Periplasmic binding protein-like II"/>
    <property type="match status" value="1"/>
</dbReference>
<evidence type="ECO:0000256" key="3">
    <source>
        <dbReference type="ARBA" id="ARBA00022692"/>
    </source>
</evidence>
<dbReference type="Gene3D" id="3.40.190.10">
    <property type="entry name" value="Periplasmic binding protein-like II"/>
    <property type="match status" value="1"/>
</dbReference>
<dbReference type="PANTHER" id="PTHR42643">
    <property type="entry name" value="IONOTROPIC RECEPTOR 20A-RELATED"/>
    <property type="match status" value="1"/>
</dbReference>
<evidence type="ECO:0000256" key="6">
    <source>
        <dbReference type="ARBA" id="ARBA00023170"/>
    </source>
</evidence>
<keyword evidence="6" id="KW-0675">Receptor</keyword>
<evidence type="ECO:0000256" key="1">
    <source>
        <dbReference type="ARBA" id="ARBA00004651"/>
    </source>
</evidence>
<comment type="subcellular location">
    <subcellularLocation>
        <location evidence="1">Cell membrane</location>
        <topology evidence="1">Multi-pass membrane protein</topology>
    </subcellularLocation>
</comment>
<dbReference type="GO" id="GO:0005886">
    <property type="term" value="C:plasma membrane"/>
    <property type="evidence" value="ECO:0007669"/>
    <property type="project" value="UniProtKB-SubCell"/>
</dbReference>
<evidence type="ECO:0000256" key="7">
    <source>
        <dbReference type="ARBA" id="ARBA00023180"/>
    </source>
</evidence>
<sequence>ARLQHTLHLILSRSCGAHNLSAYVNTDYQRHLPLAEQRLVDRVLDRVLRRSSLDVQVPILLDRRLQPVLNLHVHLMLFFVQNTQQFIAAAERNAGATSTFKHKFLVVMLRESHSSSASSASSATEMSRLFSYMLHQRLNIDVLLLLMQLDSGTVQSYSFFPFNGGCESVAPVPLPLRQARLEQLYPQKASNLNGCPLHVIVWQVPPYIELHLERATVEQQLQGWDAKLLKLLAQRLNFRLQLVPNEPPHLIGGESHMNGSFTGAFRMLRERRGNLTCGCAACLPARSKYLSHTVSYNQVEYMIVLRSASAYSSYEIMLFPFARSTWLLLLVLAAVYRLQRLLSWTAWTSWSLPPACRLGGVMLLYVLRLGYESSIFEFVHNAPVRPLPGTVDEAVQADYSFVVDHATHRMAAWLPHLKSRAHIYPGRAVDMFEQLLRQPPQRDWGVLSSRDFLDYYLSRQPEQRHRFVVLQPKVMNNMLCMHLPLGSYMAPIISQLLFDLRSFGVCQQLSQMSTPTTTTTMSTRGHQDAFGESMRFLHAACYCILIADALILGVFLLELLSLHSRFRWLHWCFQRL</sequence>
<feature type="transmembrane region" description="Helical" evidence="8">
    <location>
        <begin position="536"/>
        <end position="557"/>
    </location>
</feature>
<evidence type="ECO:0000256" key="5">
    <source>
        <dbReference type="ARBA" id="ARBA00023136"/>
    </source>
</evidence>
<evidence type="ECO:0000259" key="9">
    <source>
        <dbReference type="Pfam" id="PF24061"/>
    </source>
</evidence>
<keyword evidence="5 8" id="KW-0472">Membrane</keyword>
<keyword evidence="3 8" id="KW-0812">Transmembrane</keyword>
<dbReference type="AlphaFoldDB" id="A0AAD4PQL9"/>
<evidence type="ECO:0000313" key="11">
    <source>
        <dbReference type="Proteomes" id="UP001200034"/>
    </source>
</evidence>
<dbReference type="Proteomes" id="UP001200034">
    <property type="component" value="Unassembled WGS sequence"/>
</dbReference>
<keyword evidence="4 8" id="KW-1133">Transmembrane helix</keyword>
<proteinExistence type="predicted"/>
<evidence type="ECO:0000313" key="10">
    <source>
        <dbReference type="EMBL" id="KAH8387806.1"/>
    </source>
</evidence>
<dbReference type="Pfam" id="PF24061">
    <property type="entry name" value="LBD_receptor"/>
    <property type="match status" value="1"/>
</dbReference>
<evidence type="ECO:0000256" key="8">
    <source>
        <dbReference type="SAM" id="Phobius"/>
    </source>
</evidence>
<dbReference type="EMBL" id="JAJJHW010000095">
    <property type="protein sequence ID" value="KAH8387806.1"/>
    <property type="molecule type" value="Genomic_DNA"/>
</dbReference>
<keyword evidence="2" id="KW-1003">Cell membrane</keyword>
<name>A0AAD4PQL9_9MUSC</name>
<dbReference type="InterPro" id="IPR052192">
    <property type="entry name" value="Insect_Ionotropic_Sensory_Rcpt"/>
</dbReference>